<keyword evidence="2 4" id="KW-0479">Metal-binding</keyword>
<keyword evidence="5" id="KW-0812">Transmembrane</keyword>
<feature type="transmembrane region" description="Helical" evidence="5">
    <location>
        <begin position="128"/>
        <end position="148"/>
    </location>
</feature>
<feature type="domain" description="Fe2OG dioxygenase" evidence="6">
    <location>
        <begin position="264"/>
        <end position="364"/>
    </location>
</feature>
<dbReference type="PROSITE" id="PS51471">
    <property type="entry name" value="FE2OG_OXY"/>
    <property type="match status" value="1"/>
</dbReference>
<keyword evidence="5" id="KW-1133">Transmembrane helix</keyword>
<comment type="similarity">
    <text evidence="1 4">Belongs to the iron/ascorbate-dependent oxidoreductase family.</text>
</comment>
<dbReference type="GO" id="GO:0016706">
    <property type="term" value="F:2-oxoglutarate-dependent dioxygenase activity"/>
    <property type="evidence" value="ECO:0007669"/>
    <property type="project" value="UniProtKB-ARBA"/>
</dbReference>
<dbReference type="PhylomeDB" id="A0A068VDB2"/>
<organism evidence="7 8">
    <name type="scientific">Coffea canephora</name>
    <name type="common">Robusta coffee</name>
    <dbReference type="NCBI Taxonomy" id="49390"/>
    <lineage>
        <taxon>Eukaryota</taxon>
        <taxon>Viridiplantae</taxon>
        <taxon>Streptophyta</taxon>
        <taxon>Embryophyta</taxon>
        <taxon>Tracheophyta</taxon>
        <taxon>Spermatophyta</taxon>
        <taxon>Magnoliopsida</taxon>
        <taxon>eudicotyledons</taxon>
        <taxon>Gunneridae</taxon>
        <taxon>Pentapetalae</taxon>
        <taxon>asterids</taxon>
        <taxon>lamiids</taxon>
        <taxon>Gentianales</taxon>
        <taxon>Rubiaceae</taxon>
        <taxon>Ixoroideae</taxon>
        <taxon>Gardenieae complex</taxon>
        <taxon>Bertiereae - Coffeeae clade</taxon>
        <taxon>Coffeeae</taxon>
        <taxon>Coffea</taxon>
    </lineage>
</organism>
<evidence type="ECO:0000256" key="3">
    <source>
        <dbReference type="ARBA" id="ARBA00023004"/>
    </source>
</evidence>
<keyword evidence="4" id="KW-0560">Oxidoreductase</keyword>
<keyword evidence="5" id="KW-0472">Membrane</keyword>
<dbReference type="Pfam" id="PF03171">
    <property type="entry name" value="2OG-FeII_Oxy"/>
    <property type="match status" value="1"/>
</dbReference>
<keyword evidence="8" id="KW-1185">Reference proteome</keyword>
<name>A0A068VDB2_COFCA</name>
<dbReference type="GO" id="GO:0002238">
    <property type="term" value="P:response to molecule of fungal origin"/>
    <property type="evidence" value="ECO:0007669"/>
    <property type="project" value="UniProtKB-ARBA"/>
</dbReference>
<protein>
    <submittedName>
        <fullName evidence="7">DH200=94 genomic scaffold, scaffold_268</fullName>
    </submittedName>
</protein>
<dbReference type="InterPro" id="IPR005123">
    <property type="entry name" value="Oxoglu/Fe-dep_dioxygenase_dom"/>
</dbReference>
<dbReference type="AlphaFoldDB" id="A0A068VDB2"/>
<dbReference type="Gene3D" id="2.60.120.330">
    <property type="entry name" value="B-lactam Antibiotic, Isopenicillin N Synthase, Chain"/>
    <property type="match status" value="2"/>
</dbReference>
<dbReference type="InterPro" id="IPR044861">
    <property type="entry name" value="IPNS-like_FE2OG_OXY"/>
</dbReference>
<evidence type="ECO:0000256" key="2">
    <source>
        <dbReference type="ARBA" id="ARBA00022723"/>
    </source>
</evidence>
<dbReference type="GO" id="GO:0009805">
    <property type="term" value="P:coumarin biosynthetic process"/>
    <property type="evidence" value="ECO:0007669"/>
    <property type="project" value="UniProtKB-ARBA"/>
</dbReference>
<dbReference type="InterPro" id="IPR050295">
    <property type="entry name" value="Plant_2OG-oxidoreductases"/>
</dbReference>
<proteinExistence type="inferred from homology"/>
<evidence type="ECO:0000256" key="5">
    <source>
        <dbReference type="SAM" id="Phobius"/>
    </source>
</evidence>
<dbReference type="PANTHER" id="PTHR47991">
    <property type="entry name" value="OXOGLUTARATE/IRON-DEPENDENT DIOXYGENASE"/>
    <property type="match status" value="1"/>
</dbReference>
<dbReference type="EMBL" id="HG739352">
    <property type="protein sequence ID" value="CDP18686.1"/>
    <property type="molecule type" value="Genomic_DNA"/>
</dbReference>
<dbReference type="Pfam" id="PF14226">
    <property type="entry name" value="DIOX_N"/>
    <property type="match status" value="1"/>
</dbReference>
<dbReference type="InterPro" id="IPR027443">
    <property type="entry name" value="IPNS-like_sf"/>
</dbReference>
<gene>
    <name evidence="7" type="ORF">GSCOC_T00006861001</name>
</gene>
<keyword evidence="3 4" id="KW-0408">Iron</keyword>
<dbReference type="GO" id="GO:0046872">
    <property type="term" value="F:metal ion binding"/>
    <property type="evidence" value="ECO:0007669"/>
    <property type="project" value="UniProtKB-KW"/>
</dbReference>
<reference evidence="8" key="1">
    <citation type="journal article" date="2014" name="Science">
        <title>The coffee genome provides insight into the convergent evolution of caffeine biosynthesis.</title>
        <authorList>
            <person name="Denoeud F."/>
            <person name="Carretero-Paulet L."/>
            <person name="Dereeper A."/>
            <person name="Droc G."/>
            <person name="Guyot R."/>
            <person name="Pietrella M."/>
            <person name="Zheng C."/>
            <person name="Alberti A."/>
            <person name="Anthony F."/>
            <person name="Aprea G."/>
            <person name="Aury J.M."/>
            <person name="Bento P."/>
            <person name="Bernard M."/>
            <person name="Bocs S."/>
            <person name="Campa C."/>
            <person name="Cenci A."/>
            <person name="Combes M.C."/>
            <person name="Crouzillat D."/>
            <person name="Da Silva C."/>
            <person name="Daddiego L."/>
            <person name="De Bellis F."/>
            <person name="Dussert S."/>
            <person name="Garsmeur O."/>
            <person name="Gayraud T."/>
            <person name="Guignon V."/>
            <person name="Jahn K."/>
            <person name="Jamilloux V."/>
            <person name="Joet T."/>
            <person name="Labadie K."/>
            <person name="Lan T."/>
            <person name="Leclercq J."/>
            <person name="Lepelley M."/>
            <person name="Leroy T."/>
            <person name="Li L.T."/>
            <person name="Librado P."/>
            <person name="Lopez L."/>
            <person name="Munoz A."/>
            <person name="Noel B."/>
            <person name="Pallavicini A."/>
            <person name="Perrotta G."/>
            <person name="Poncet V."/>
            <person name="Pot D."/>
            <person name="Priyono X."/>
            <person name="Rigoreau M."/>
            <person name="Rouard M."/>
            <person name="Rozas J."/>
            <person name="Tranchant-Dubreuil C."/>
            <person name="VanBuren R."/>
            <person name="Zhang Q."/>
            <person name="Andrade A.C."/>
            <person name="Argout X."/>
            <person name="Bertrand B."/>
            <person name="de Kochko A."/>
            <person name="Graziosi G."/>
            <person name="Henry R.J."/>
            <person name="Jayarama X."/>
            <person name="Ming R."/>
            <person name="Nagai C."/>
            <person name="Rounsley S."/>
            <person name="Sankoff D."/>
            <person name="Giuliano G."/>
            <person name="Albert V.A."/>
            <person name="Wincker P."/>
            <person name="Lashermes P."/>
        </authorList>
    </citation>
    <scope>NUCLEOTIDE SEQUENCE [LARGE SCALE GENOMIC DNA]</scope>
    <source>
        <strain evidence="8">cv. DH200-94</strain>
    </source>
</reference>
<accession>A0A068VDB2</accession>
<dbReference type="STRING" id="49390.A0A068VDB2"/>
<dbReference type="Proteomes" id="UP000295252">
    <property type="component" value="Unassembled WGS sequence"/>
</dbReference>
<sequence length="418" mass="47904">MVVYFNNEQSQAHLRSKVCGPYFYPMLAKEKFASVPPRYIRPDPTKLHGVSTEEIPVIDMQRLLSDESVNPELEKLHFACKEWGFFQVCHFVFVYAYISICSKSTSHFNLVFTTTLTYFQGNKIILKYLLLVVHLVLYILPLANLFLMSSAPLFLHNKGLDELIKYFVLNLKEQFKSYPHHFATICDFLKSIQVRTFDSINYDGIFFFKLKNTYPGKSPLKVVYHKTLDQYSRELKILAIKVLEQMTKALGMKLEDMTMLFQEGMQSLRMGYYPLCPQPELVMGLCPHSDATGLTIVLQVNEVEGLQIKKAGAWVPVVPLPNAFIVNVGDILEIVTNGIYKSVEHRVTVNLHNERLSIATFFAPKLDGDMGPAPSLITPENPAIFRRISMIDYSKAYFSRELDGKSFIDAMRTQIEDF</sequence>
<dbReference type="Gramene" id="CDP18686">
    <property type="protein sequence ID" value="CDP18686"/>
    <property type="gene ID" value="GSCOC_T00006861001"/>
</dbReference>
<evidence type="ECO:0000313" key="7">
    <source>
        <dbReference type="EMBL" id="CDP18686.1"/>
    </source>
</evidence>
<evidence type="ECO:0000256" key="1">
    <source>
        <dbReference type="ARBA" id="ARBA00008056"/>
    </source>
</evidence>
<evidence type="ECO:0000313" key="8">
    <source>
        <dbReference type="Proteomes" id="UP000295252"/>
    </source>
</evidence>
<evidence type="ECO:0000259" key="6">
    <source>
        <dbReference type="PROSITE" id="PS51471"/>
    </source>
</evidence>
<dbReference type="InterPro" id="IPR026992">
    <property type="entry name" value="DIOX_N"/>
</dbReference>
<evidence type="ECO:0000256" key="4">
    <source>
        <dbReference type="RuleBase" id="RU003682"/>
    </source>
</evidence>
<dbReference type="SUPFAM" id="SSF51197">
    <property type="entry name" value="Clavaminate synthase-like"/>
    <property type="match status" value="1"/>
</dbReference>
<dbReference type="InParanoid" id="A0A068VDB2"/>
<dbReference type="FunCoup" id="A0A068VDB2">
    <property type="interactions" value="243"/>
</dbReference>